<evidence type="ECO:0000259" key="1">
    <source>
        <dbReference type="PROSITE" id="PS50206"/>
    </source>
</evidence>
<gene>
    <name evidence="2" type="ORF">HMPREF9306_00142</name>
</gene>
<dbReference type="GO" id="GO:0004792">
    <property type="term" value="F:thiosulfate-cyanide sulfurtransferase activity"/>
    <property type="evidence" value="ECO:0007669"/>
    <property type="project" value="InterPro"/>
</dbReference>
<name>S2WML6_9ACTN</name>
<dbReference type="HOGENOM" id="CLU_089574_13_0_11"/>
<evidence type="ECO:0000313" key="2">
    <source>
        <dbReference type="EMBL" id="EPD33917.1"/>
    </source>
</evidence>
<sequence length="127" mass="13546">MAFSDLFKPAAPEPGPDELSLLDALQARLEGGVFIDVRSEVDYERGHIPGAKFVELSALRESPVDAIWANDPFAETDKTIVVVSATPKHASAIAHMLREQGFDAKSLAGGLLAWVADGQPLVPGKPK</sequence>
<dbReference type="SUPFAM" id="SSF52821">
    <property type="entry name" value="Rhodanese/Cell cycle control phosphatase"/>
    <property type="match status" value="1"/>
</dbReference>
<dbReference type="Proteomes" id="UP000014417">
    <property type="component" value="Unassembled WGS sequence"/>
</dbReference>
<dbReference type="SMART" id="SM00450">
    <property type="entry name" value="RHOD"/>
    <property type="match status" value="1"/>
</dbReference>
<dbReference type="InterPro" id="IPR036873">
    <property type="entry name" value="Rhodanese-like_dom_sf"/>
</dbReference>
<organism evidence="2 3">
    <name type="scientific">Propionimicrobium lymphophilum ACS-093-V-SCH5</name>
    <dbReference type="NCBI Taxonomy" id="883161"/>
    <lineage>
        <taxon>Bacteria</taxon>
        <taxon>Bacillati</taxon>
        <taxon>Actinomycetota</taxon>
        <taxon>Actinomycetes</taxon>
        <taxon>Propionibacteriales</taxon>
        <taxon>Propionibacteriaceae</taxon>
        <taxon>Propionimicrobium</taxon>
    </lineage>
</organism>
<dbReference type="Pfam" id="PF00581">
    <property type="entry name" value="Rhodanese"/>
    <property type="match status" value="1"/>
</dbReference>
<dbReference type="PANTHER" id="PTHR43031">
    <property type="entry name" value="FAD-DEPENDENT OXIDOREDUCTASE"/>
    <property type="match status" value="1"/>
</dbReference>
<dbReference type="PROSITE" id="PS00380">
    <property type="entry name" value="RHODANESE_1"/>
    <property type="match status" value="1"/>
</dbReference>
<dbReference type="InterPro" id="IPR050229">
    <property type="entry name" value="GlpE_sulfurtransferase"/>
</dbReference>
<dbReference type="Gene3D" id="3.40.250.10">
    <property type="entry name" value="Rhodanese-like domain"/>
    <property type="match status" value="1"/>
</dbReference>
<dbReference type="InterPro" id="IPR001763">
    <property type="entry name" value="Rhodanese-like_dom"/>
</dbReference>
<proteinExistence type="predicted"/>
<dbReference type="AlphaFoldDB" id="S2WML6"/>
<dbReference type="InterPro" id="IPR001307">
    <property type="entry name" value="Thiosulphate_STrfase_CS"/>
</dbReference>
<protein>
    <recommendedName>
        <fullName evidence="1">Rhodanese domain-containing protein</fullName>
    </recommendedName>
</protein>
<dbReference type="CDD" id="cd00158">
    <property type="entry name" value="RHOD"/>
    <property type="match status" value="1"/>
</dbReference>
<dbReference type="PROSITE" id="PS50206">
    <property type="entry name" value="RHODANESE_3"/>
    <property type="match status" value="1"/>
</dbReference>
<dbReference type="OrthoDB" id="9800872at2"/>
<keyword evidence="3" id="KW-1185">Reference proteome</keyword>
<reference evidence="2 3" key="1">
    <citation type="submission" date="2013-04" db="EMBL/GenBank/DDBJ databases">
        <title>The Genome Sequence of Propionimicrobium lymphophilum ACS-093-V-SCH5.</title>
        <authorList>
            <consortium name="The Broad Institute Genomics Platform"/>
            <person name="Earl A."/>
            <person name="Ward D."/>
            <person name="Feldgarden M."/>
            <person name="Gevers D."/>
            <person name="Saerens B."/>
            <person name="Vaneechoutte M."/>
            <person name="Walker B."/>
            <person name="Young S."/>
            <person name="Zeng Q."/>
            <person name="Gargeya S."/>
            <person name="Fitzgerald M."/>
            <person name="Haas B."/>
            <person name="Abouelleil A."/>
            <person name="Allen A.W."/>
            <person name="Alvarado L."/>
            <person name="Arachchi H.M."/>
            <person name="Berlin A.M."/>
            <person name="Chapman S.B."/>
            <person name="Gainer-Dewar J."/>
            <person name="Goldberg J."/>
            <person name="Griggs A."/>
            <person name="Gujja S."/>
            <person name="Hansen M."/>
            <person name="Howarth C."/>
            <person name="Imamovic A."/>
            <person name="Ireland A."/>
            <person name="Larimer J."/>
            <person name="McCowan C."/>
            <person name="Murphy C."/>
            <person name="Pearson M."/>
            <person name="Poon T.W."/>
            <person name="Priest M."/>
            <person name="Roberts A."/>
            <person name="Saif S."/>
            <person name="Shea T."/>
            <person name="Sisk P."/>
            <person name="Sykes S."/>
            <person name="Wortman J."/>
            <person name="Nusbaum C."/>
            <person name="Birren B."/>
        </authorList>
    </citation>
    <scope>NUCLEOTIDE SEQUENCE [LARGE SCALE GENOMIC DNA]</scope>
    <source>
        <strain evidence="2 3">ACS-093-V-SCH5</strain>
    </source>
</reference>
<evidence type="ECO:0000313" key="3">
    <source>
        <dbReference type="Proteomes" id="UP000014417"/>
    </source>
</evidence>
<dbReference type="EMBL" id="AGZR01000002">
    <property type="protein sequence ID" value="EPD33917.1"/>
    <property type="molecule type" value="Genomic_DNA"/>
</dbReference>
<accession>S2WML6</accession>
<dbReference type="RefSeq" id="WP_016455003.1">
    <property type="nucleotide sequence ID" value="NZ_KE150269.1"/>
</dbReference>
<comment type="caution">
    <text evidence="2">The sequence shown here is derived from an EMBL/GenBank/DDBJ whole genome shotgun (WGS) entry which is preliminary data.</text>
</comment>
<dbReference type="PANTHER" id="PTHR43031:SF1">
    <property type="entry name" value="PYRIDINE NUCLEOTIDE-DISULPHIDE OXIDOREDUCTASE"/>
    <property type="match status" value="1"/>
</dbReference>
<dbReference type="STRING" id="883161.HMPREF9306_00142"/>
<feature type="domain" description="Rhodanese" evidence="1">
    <location>
        <begin position="28"/>
        <end position="123"/>
    </location>
</feature>